<accession>A0ABD2BHI9</accession>
<protein>
    <submittedName>
        <fullName evidence="1">Uncharacterized protein</fullName>
    </submittedName>
</protein>
<name>A0ABD2BHI9_VESMC</name>
<sequence length="91" mass="10329">LSLILHKPIYIDRITQRKIIPLQLPQIEIPRKCIPIAGYGTLTDVTAGYGRYCTLTDVTACYGRYGTLMDVTDGRVRLRHSYGRYSALLKL</sequence>
<reference evidence="1 2" key="1">
    <citation type="journal article" date="2024" name="Ann. Entomol. Soc. Am.">
        <title>Genomic analyses of the southern and eastern yellowjacket wasps (Hymenoptera: Vespidae) reveal evolutionary signatures of social life.</title>
        <authorList>
            <person name="Catto M.A."/>
            <person name="Caine P.B."/>
            <person name="Orr S.E."/>
            <person name="Hunt B.G."/>
            <person name="Goodisman M.A.D."/>
        </authorList>
    </citation>
    <scope>NUCLEOTIDE SEQUENCE [LARGE SCALE GENOMIC DNA]</scope>
    <source>
        <strain evidence="1">232</strain>
        <tissue evidence="1">Head and thorax</tissue>
    </source>
</reference>
<evidence type="ECO:0000313" key="2">
    <source>
        <dbReference type="Proteomes" id="UP001607303"/>
    </source>
</evidence>
<dbReference type="EMBL" id="JAYRBN010000075">
    <property type="protein sequence ID" value="KAL2732226.1"/>
    <property type="molecule type" value="Genomic_DNA"/>
</dbReference>
<dbReference type="AlphaFoldDB" id="A0ABD2BHI9"/>
<gene>
    <name evidence="1" type="ORF">V1477_014467</name>
</gene>
<comment type="caution">
    <text evidence="1">The sequence shown here is derived from an EMBL/GenBank/DDBJ whole genome shotgun (WGS) entry which is preliminary data.</text>
</comment>
<evidence type="ECO:0000313" key="1">
    <source>
        <dbReference type="EMBL" id="KAL2732226.1"/>
    </source>
</evidence>
<feature type="non-terminal residue" evidence="1">
    <location>
        <position position="1"/>
    </location>
</feature>
<keyword evidence="2" id="KW-1185">Reference proteome</keyword>
<organism evidence="1 2">
    <name type="scientific">Vespula maculifrons</name>
    <name type="common">Eastern yellow jacket</name>
    <name type="synonym">Wasp</name>
    <dbReference type="NCBI Taxonomy" id="7453"/>
    <lineage>
        <taxon>Eukaryota</taxon>
        <taxon>Metazoa</taxon>
        <taxon>Ecdysozoa</taxon>
        <taxon>Arthropoda</taxon>
        <taxon>Hexapoda</taxon>
        <taxon>Insecta</taxon>
        <taxon>Pterygota</taxon>
        <taxon>Neoptera</taxon>
        <taxon>Endopterygota</taxon>
        <taxon>Hymenoptera</taxon>
        <taxon>Apocrita</taxon>
        <taxon>Aculeata</taxon>
        <taxon>Vespoidea</taxon>
        <taxon>Vespidae</taxon>
        <taxon>Vespinae</taxon>
        <taxon>Vespula</taxon>
    </lineage>
</organism>
<proteinExistence type="predicted"/>
<dbReference type="Proteomes" id="UP001607303">
    <property type="component" value="Unassembled WGS sequence"/>
</dbReference>